<name>A0A034WTC0_BACDO</name>
<dbReference type="EMBL" id="GAKP01000176">
    <property type="protein sequence ID" value="JAC58776.1"/>
    <property type="molecule type" value="Transcribed_RNA"/>
</dbReference>
<reference evidence="2" key="1">
    <citation type="journal article" date="2014" name="BMC Genomics">
        <title>Characterizing the developmental transcriptome of the oriental fruit fly, Bactrocera dorsalis (Diptera: Tephritidae) through comparative genomic analysis with Drosophila melanogaster utilizing modENCODE datasets.</title>
        <authorList>
            <person name="Geib S.M."/>
            <person name="Calla B."/>
            <person name="Hall B."/>
            <person name="Hou S."/>
            <person name="Manoukis N.C."/>
        </authorList>
    </citation>
    <scope>NUCLEOTIDE SEQUENCE</scope>
    <source>
        <strain evidence="2">Punador</strain>
    </source>
</reference>
<accession>A0A034WTC0</accession>
<feature type="region of interest" description="Disordered" evidence="1">
    <location>
        <begin position="1"/>
        <end position="32"/>
    </location>
</feature>
<dbReference type="AlphaFoldDB" id="A0A034WTC0"/>
<protein>
    <submittedName>
        <fullName evidence="2">Uncharacterized protein</fullName>
    </submittedName>
</protein>
<evidence type="ECO:0000313" key="2">
    <source>
        <dbReference type="EMBL" id="JAC58776.1"/>
    </source>
</evidence>
<organism evidence="2">
    <name type="scientific">Bactrocera dorsalis</name>
    <name type="common">Oriental fruit fly</name>
    <name type="synonym">Dacus dorsalis</name>
    <dbReference type="NCBI Taxonomy" id="27457"/>
    <lineage>
        <taxon>Eukaryota</taxon>
        <taxon>Metazoa</taxon>
        <taxon>Ecdysozoa</taxon>
        <taxon>Arthropoda</taxon>
        <taxon>Hexapoda</taxon>
        <taxon>Insecta</taxon>
        <taxon>Pterygota</taxon>
        <taxon>Neoptera</taxon>
        <taxon>Endopterygota</taxon>
        <taxon>Diptera</taxon>
        <taxon>Brachycera</taxon>
        <taxon>Muscomorpha</taxon>
        <taxon>Tephritoidea</taxon>
        <taxon>Tephritidae</taxon>
        <taxon>Bactrocera</taxon>
        <taxon>Bactrocera</taxon>
    </lineage>
</organism>
<proteinExistence type="predicted"/>
<sequence>MADEKKVKKSKKAITPPVNTGEAESAKAEVSPVENDVGANLNYQPTVAVAEATHETSSISAPIEDVVINAVTSPSSSATQDNGNLTTDIKTPSIPFDSFELQRLEEKA</sequence>
<evidence type="ECO:0000256" key="1">
    <source>
        <dbReference type="SAM" id="MobiDB-lite"/>
    </source>
</evidence>